<dbReference type="Proteomes" id="UP001058974">
    <property type="component" value="Chromosome 7"/>
</dbReference>
<dbReference type="EMBL" id="JAMSHJ010000007">
    <property type="protein sequence ID" value="KAI5392088.1"/>
    <property type="molecule type" value="Genomic_DNA"/>
</dbReference>
<feature type="region of interest" description="Disordered" evidence="1">
    <location>
        <begin position="150"/>
        <end position="185"/>
    </location>
</feature>
<dbReference type="AlphaFoldDB" id="A0A9D4VZ46"/>
<feature type="region of interest" description="Disordered" evidence="1">
    <location>
        <begin position="197"/>
        <end position="228"/>
    </location>
</feature>
<feature type="compositionally biased region" description="Polar residues" evidence="1">
    <location>
        <begin position="150"/>
        <end position="181"/>
    </location>
</feature>
<dbReference type="Gramene" id="Psat07G0676000-T1">
    <property type="protein sequence ID" value="KAI5392088.1"/>
    <property type="gene ID" value="KIW84_076760"/>
</dbReference>
<sequence>MSLETIPGNDIGVLELRQNKSDMSENSSESKRNKFWKCIGITSDIPEIQQNTDTSVNSEHWLDLSSLIYSLSKAFSSLEADILSLSSLQKQNSEAPFDVDSKMKIDATAAVEIVQQSSGVLSEHDRNDLSLYSSDEIGFRDRVLGSSVITPRSMNNRNSEIAPNQSIPSKPSSENQRSRFSSPCVRAKEHEDLTVSVTRAKAPEETSGDQSKNDGEFETSSIFGGTPFRKGFESPSAWKYQKVWPPVQRQQVGYFDLFPSLGFILMLNLENFGF</sequence>
<gene>
    <name evidence="2" type="ORF">KIW84_076760</name>
</gene>
<evidence type="ECO:0000313" key="2">
    <source>
        <dbReference type="EMBL" id="KAI5392088.1"/>
    </source>
</evidence>
<comment type="caution">
    <text evidence="2">The sequence shown here is derived from an EMBL/GenBank/DDBJ whole genome shotgun (WGS) entry which is preliminary data.</text>
</comment>
<protein>
    <submittedName>
        <fullName evidence="2">Uncharacterized protein</fullName>
    </submittedName>
</protein>
<proteinExistence type="predicted"/>
<evidence type="ECO:0000256" key="1">
    <source>
        <dbReference type="SAM" id="MobiDB-lite"/>
    </source>
</evidence>
<organism evidence="2 3">
    <name type="scientific">Pisum sativum</name>
    <name type="common">Garden pea</name>
    <name type="synonym">Lathyrus oleraceus</name>
    <dbReference type="NCBI Taxonomy" id="3888"/>
    <lineage>
        <taxon>Eukaryota</taxon>
        <taxon>Viridiplantae</taxon>
        <taxon>Streptophyta</taxon>
        <taxon>Embryophyta</taxon>
        <taxon>Tracheophyta</taxon>
        <taxon>Spermatophyta</taxon>
        <taxon>Magnoliopsida</taxon>
        <taxon>eudicotyledons</taxon>
        <taxon>Gunneridae</taxon>
        <taxon>Pentapetalae</taxon>
        <taxon>rosids</taxon>
        <taxon>fabids</taxon>
        <taxon>Fabales</taxon>
        <taxon>Fabaceae</taxon>
        <taxon>Papilionoideae</taxon>
        <taxon>50 kb inversion clade</taxon>
        <taxon>NPAAA clade</taxon>
        <taxon>Hologalegina</taxon>
        <taxon>IRL clade</taxon>
        <taxon>Fabeae</taxon>
        <taxon>Lathyrus</taxon>
    </lineage>
</organism>
<accession>A0A9D4VZ46</accession>
<name>A0A9D4VZ46_PEA</name>
<keyword evidence="3" id="KW-1185">Reference proteome</keyword>
<reference evidence="2 3" key="1">
    <citation type="journal article" date="2022" name="Nat. Genet.">
        <title>Improved pea reference genome and pan-genome highlight genomic features and evolutionary characteristics.</title>
        <authorList>
            <person name="Yang T."/>
            <person name="Liu R."/>
            <person name="Luo Y."/>
            <person name="Hu S."/>
            <person name="Wang D."/>
            <person name="Wang C."/>
            <person name="Pandey M.K."/>
            <person name="Ge S."/>
            <person name="Xu Q."/>
            <person name="Li N."/>
            <person name="Li G."/>
            <person name="Huang Y."/>
            <person name="Saxena R.K."/>
            <person name="Ji Y."/>
            <person name="Li M."/>
            <person name="Yan X."/>
            <person name="He Y."/>
            <person name="Liu Y."/>
            <person name="Wang X."/>
            <person name="Xiang C."/>
            <person name="Varshney R.K."/>
            <person name="Ding H."/>
            <person name="Gao S."/>
            <person name="Zong X."/>
        </authorList>
    </citation>
    <scope>NUCLEOTIDE SEQUENCE [LARGE SCALE GENOMIC DNA]</scope>
    <source>
        <strain evidence="2 3">cv. Zhongwan 6</strain>
    </source>
</reference>
<evidence type="ECO:0000313" key="3">
    <source>
        <dbReference type="Proteomes" id="UP001058974"/>
    </source>
</evidence>